<evidence type="ECO:0000313" key="2">
    <source>
        <dbReference type="EMBL" id="RUS71460.1"/>
    </source>
</evidence>
<dbReference type="STRING" id="188477.A0A3S1H3F8"/>
<evidence type="ECO:0000313" key="3">
    <source>
        <dbReference type="Proteomes" id="UP000271974"/>
    </source>
</evidence>
<comment type="caution">
    <text evidence="2">The sequence shown here is derived from an EMBL/GenBank/DDBJ whole genome shotgun (WGS) entry which is preliminary data.</text>
</comment>
<dbReference type="PANTHER" id="PTHR47163">
    <property type="entry name" value="DDE_TNP_IS1595 DOMAIN-CONTAINING PROTEIN"/>
    <property type="match status" value="1"/>
</dbReference>
<gene>
    <name evidence="2" type="ORF">EGW08_020775</name>
</gene>
<keyword evidence="3" id="KW-1185">Reference proteome</keyword>
<dbReference type="PANTHER" id="PTHR47163:SF2">
    <property type="entry name" value="SI:DKEY-17M8.2"/>
    <property type="match status" value="1"/>
</dbReference>
<dbReference type="EMBL" id="RQTK01001207">
    <property type="protein sequence ID" value="RUS71460.1"/>
    <property type="molecule type" value="Genomic_DNA"/>
</dbReference>
<dbReference type="InterPro" id="IPR024445">
    <property type="entry name" value="Tnp_ISXO2-like"/>
</dbReference>
<accession>A0A3S1H3F8</accession>
<organism evidence="2 3">
    <name type="scientific">Elysia chlorotica</name>
    <name type="common">Eastern emerald elysia</name>
    <name type="synonym">Sea slug</name>
    <dbReference type="NCBI Taxonomy" id="188477"/>
    <lineage>
        <taxon>Eukaryota</taxon>
        <taxon>Metazoa</taxon>
        <taxon>Spiralia</taxon>
        <taxon>Lophotrochozoa</taxon>
        <taxon>Mollusca</taxon>
        <taxon>Gastropoda</taxon>
        <taxon>Heterobranchia</taxon>
        <taxon>Euthyneura</taxon>
        <taxon>Panpulmonata</taxon>
        <taxon>Sacoglossa</taxon>
        <taxon>Placobranchoidea</taxon>
        <taxon>Plakobranchidae</taxon>
        <taxon>Elysia</taxon>
    </lineage>
</organism>
<dbReference type="SMART" id="SM01126">
    <property type="entry name" value="DDE_Tnp_IS1595"/>
    <property type="match status" value="2"/>
</dbReference>
<reference evidence="2 3" key="1">
    <citation type="submission" date="2019-01" db="EMBL/GenBank/DDBJ databases">
        <title>A draft genome assembly of the solar-powered sea slug Elysia chlorotica.</title>
        <authorList>
            <person name="Cai H."/>
            <person name="Li Q."/>
            <person name="Fang X."/>
            <person name="Li J."/>
            <person name="Curtis N.E."/>
            <person name="Altenburger A."/>
            <person name="Shibata T."/>
            <person name="Feng M."/>
            <person name="Maeda T."/>
            <person name="Schwartz J.A."/>
            <person name="Shigenobu S."/>
            <person name="Lundholm N."/>
            <person name="Nishiyama T."/>
            <person name="Yang H."/>
            <person name="Hasebe M."/>
            <person name="Li S."/>
            <person name="Pierce S.K."/>
            <person name="Wang J."/>
        </authorList>
    </citation>
    <scope>NUCLEOTIDE SEQUENCE [LARGE SCALE GENOMIC DNA]</scope>
    <source>
        <strain evidence="2">EC2010</strain>
        <tissue evidence="2">Whole organism of an adult</tissue>
    </source>
</reference>
<dbReference type="InterPro" id="IPR053164">
    <property type="entry name" value="IS1016-like_transposase"/>
</dbReference>
<dbReference type="Pfam" id="PF12762">
    <property type="entry name" value="DDE_Tnp_IS1595"/>
    <property type="match status" value="2"/>
</dbReference>
<dbReference type="AlphaFoldDB" id="A0A3S1H3F8"/>
<name>A0A3S1H3F8_ELYCH</name>
<dbReference type="OrthoDB" id="6151759at2759"/>
<evidence type="ECO:0000259" key="1">
    <source>
        <dbReference type="SMART" id="SM01126"/>
    </source>
</evidence>
<feature type="domain" description="ISXO2-like transposase" evidence="1">
    <location>
        <begin position="79"/>
        <end position="212"/>
    </location>
</feature>
<protein>
    <recommendedName>
        <fullName evidence="1">ISXO2-like transposase domain-containing protein</fullName>
    </recommendedName>
</protein>
<proteinExistence type="predicted"/>
<feature type="domain" description="ISXO2-like transposase" evidence="1">
    <location>
        <begin position="241"/>
        <end position="369"/>
    </location>
</feature>
<sequence length="372" mass="42909">MLSRSRQLQQNHSQLAELTMETDSQQQGLVKQKKWFLIGQSSEGWLQMAKGSSETNQYGSPDVIYFWCFSDEWYREQAPIGGPGVVVEIDETLITRRKYNRGRLPTQIWLFGGIERVSKRKFIVPLTGDVAENRTKETLLPLITKYIVKGSVIYSDAFRSYHTLKDLGYTHSVVNHSKNFVDPEDPKVHTQNIERLWKDGKISWVKRPVNHNQHFVDPQTGAFGKTFCSEVTDEWYRQQAPIGGPGVVEIDETLITRRKYNRGRLPTQIWLFGGIERVSKRKFIVPLTGDVAENRTKETLLPLITKYIVKGSVIYSDAFRSYHTLKDLGYTHSVVNHSKNFVDPEDPNVHTQNIERLWKDVKSWVKRPGDLG</sequence>
<dbReference type="Proteomes" id="UP000271974">
    <property type="component" value="Unassembled WGS sequence"/>
</dbReference>